<dbReference type="AlphaFoldDB" id="A0A419PMS0"/>
<dbReference type="EMBL" id="NIRI02000056">
    <property type="protein sequence ID" value="KAG5444570.1"/>
    <property type="molecule type" value="Genomic_DNA"/>
</dbReference>
<evidence type="ECO:0000313" key="2">
    <source>
        <dbReference type="Proteomes" id="UP000286415"/>
    </source>
</evidence>
<sequence>MTITSAAEFAGNGFHTSLPSHCMTSPDLLSPFTWLCEKSISRKSIDWYTENVTKPAQTMECDHFICRPSFSNPSFIAVSENTKMPITLEKTSYCFHTSIAKESSTLPPNHLVLWSIAALGLAASLSSS</sequence>
<dbReference type="InParanoid" id="A0A419PMS0"/>
<accession>A0A419PMS0</accession>
<protein>
    <submittedName>
        <fullName evidence="1">Uncharacterized protein</fullName>
    </submittedName>
</protein>
<name>A0A419PMS0_CLOSI</name>
<dbReference type="OrthoDB" id="190846at2759"/>
<evidence type="ECO:0000313" key="1">
    <source>
        <dbReference type="EMBL" id="KAG5444570.1"/>
    </source>
</evidence>
<organism evidence="1 2">
    <name type="scientific">Clonorchis sinensis</name>
    <name type="common">Chinese liver fluke</name>
    <dbReference type="NCBI Taxonomy" id="79923"/>
    <lineage>
        <taxon>Eukaryota</taxon>
        <taxon>Metazoa</taxon>
        <taxon>Spiralia</taxon>
        <taxon>Lophotrochozoa</taxon>
        <taxon>Platyhelminthes</taxon>
        <taxon>Trematoda</taxon>
        <taxon>Digenea</taxon>
        <taxon>Opisthorchiida</taxon>
        <taxon>Opisthorchiata</taxon>
        <taxon>Opisthorchiidae</taxon>
        <taxon>Clonorchis</taxon>
    </lineage>
</organism>
<gene>
    <name evidence="1" type="ORF">CSKR_108064</name>
</gene>
<keyword evidence="2" id="KW-1185">Reference proteome</keyword>
<proteinExistence type="predicted"/>
<comment type="caution">
    <text evidence="1">The sequence shown here is derived from an EMBL/GenBank/DDBJ whole genome shotgun (WGS) entry which is preliminary data.</text>
</comment>
<reference evidence="1 2" key="1">
    <citation type="journal article" date="2018" name="Biotechnol. Adv.">
        <title>Improved genomic resources and new bioinformatic workflow for the carcinogenic parasite Clonorchis sinensis: Biotechnological implications.</title>
        <authorList>
            <person name="Wang D."/>
            <person name="Korhonen P.K."/>
            <person name="Gasser R.B."/>
            <person name="Young N.D."/>
        </authorList>
    </citation>
    <scope>NUCLEOTIDE SEQUENCE [LARGE SCALE GENOMIC DNA]</scope>
    <source>
        <strain evidence="1">Cs-k2</strain>
    </source>
</reference>
<reference evidence="1 2" key="2">
    <citation type="journal article" date="2021" name="Genomics">
        <title>High-quality reference genome for Clonorchis sinensis.</title>
        <authorList>
            <person name="Young N.D."/>
            <person name="Stroehlein A.J."/>
            <person name="Kinkar L."/>
            <person name="Wang T."/>
            <person name="Sohn W.M."/>
            <person name="Chang B.C.H."/>
            <person name="Kaur P."/>
            <person name="Weisz D."/>
            <person name="Dudchenko O."/>
            <person name="Aiden E.L."/>
            <person name="Korhonen P.K."/>
            <person name="Gasser R.B."/>
        </authorList>
    </citation>
    <scope>NUCLEOTIDE SEQUENCE [LARGE SCALE GENOMIC DNA]</scope>
    <source>
        <strain evidence="1">Cs-k2</strain>
    </source>
</reference>
<dbReference type="Proteomes" id="UP000286415">
    <property type="component" value="Unassembled WGS sequence"/>
</dbReference>